<dbReference type="Pfam" id="PF02661">
    <property type="entry name" value="Fic"/>
    <property type="match status" value="1"/>
</dbReference>
<sequence length="181" mass="20474">MQTYTQDELRWAVDEVERQGAGPEAVLHFLAAWDYAKGEFFPADKDTLDLQIRFVNELVRGQLPNGRAYRETPVVFANGNKGAPWQEVPRLMDRLCESNLLWTIPDAFVLEFLSIHPFEDGNGRTASIIMNRRTLGSHGAIGVVAHQKMACYPFRNVPEPTNWVDTYVPPRPAGWETQSAS</sequence>
<name>A0A381WRM8_9ZZZZ</name>
<dbReference type="AlphaFoldDB" id="A0A381WRM8"/>
<evidence type="ECO:0000313" key="2">
    <source>
        <dbReference type="EMBL" id="SVA55145.1"/>
    </source>
</evidence>
<feature type="domain" description="Fido" evidence="1">
    <location>
        <begin position="50"/>
        <end position="181"/>
    </location>
</feature>
<evidence type="ECO:0000259" key="1">
    <source>
        <dbReference type="PROSITE" id="PS51459"/>
    </source>
</evidence>
<dbReference type="SUPFAM" id="SSF140931">
    <property type="entry name" value="Fic-like"/>
    <property type="match status" value="1"/>
</dbReference>
<dbReference type="EMBL" id="UINC01012655">
    <property type="protein sequence ID" value="SVA55145.1"/>
    <property type="molecule type" value="Genomic_DNA"/>
</dbReference>
<dbReference type="InterPro" id="IPR003812">
    <property type="entry name" value="Fido"/>
</dbReference>
<organism evidence="2">
    <name type="scientific">marine metagenome</name>
    <dbReference type="NCBI Taxonomy" id="408172"/>
    <lineage>
        <taxon>unclassified sequences</taxon>
        <taxon>metagenomes</taxon>
        <taxon>ecological metagenomes</taxon>
    </lineage>
</organism>
<proteinExistence type="predicted"/>
<dbReference type="PROSITE" id="PS51459">
    <property type="entry name" value="FIDO"/>
    <property type="match status" value="1"/>
</dbReference>
<protein>
    <recommendedName>
        <fullName evidence="1">Fido domain-containing protein</fullName>
    </recommendedName>
</protein>
<dbReference type="InterPro" id="IPR036597">
    <property type="entry name" value="Fido-like_dom_sf"/>
</dbReference>
<accession>A0A381WRM8</accession>
<gene>
    <name evidence="2" type="ORF">METZ01_LOCUS107999</name>
</gene>
<reference evidence="2" key="1">
    <citation type="submission" date="2018-05" db="EMBL/GenBank/DDBJ databases">
        <authorList>
            <person name="Lanie J.A."/>
            <person name="Ng W.-L."/>
            <person name="Kazmierczak K.M."/>
            <person name="Andrzejewski T.M."/>
            <person name="Davidsen T.M."/>
            <person name="Wayne K.J."/>
            <person name="Tettelin H."/>
            <person name="Glass J.I."/>
            <person name="Rusch D."/>
            <person name="Podicherti R."/>
            <person name="Tsui H.-C.T."/>
            <person name="Winkler M.E."/>
        </authorList>
    </citation>
    <scope>NUCLEOTIDE SEQUENCE</scope>
</reference>
<dbReference type="Gene3D" id="1.10.3290.10">
    <property type="entry name" value="Fido-like domain"/>
    <property type="match status" value="1"/>
</dbReference>